<accession>A0A1M2V523</accession>
<dbReference type="EMBL" id="MNAD01001650">
    <property type="protein sequence ID" value="OJT02710.1"/>
    <property type="molecule type" value="Genomic_DNA"/>
</dbReference>
<proteinExistence type="predicted"/>
<keyword evidence="3" id="KW-1185">Reference proteome</keyword>
<reference evidence="2 3" key="1">
    <citation type="submission" date="2016-10" db="EMBL/GenBank/DDBJ databases">
        <title>Genome sequence of the basidiomycete white-rot fungus Trametes pubescens.</title>
        <authorList>
            <person name="Makela M.R."/>
            <person name="Granchi Z."/>
            <person name="Peng M."/>
            <person name="De Vries R.P."/>
            <person name="Grigoriev I."/>
            <person name="Riley R."/>
            <person name="Hilden K."/>
        </authorList>
    </citation>
    <scope>NUCLEOTIDE SEQUENCE [LARGE SCALE GENOMIC DNA]</scope>
    <source>
        <strain evidence="2 3">FBCC735</strain>
    </source>
</reference>
<feature type="region of interest" description="Disordered" evidence="1">
    <location>
        <begin position="60"/>
        <end position="119"/>
    </location>
</feature>
<comment type="caution">
    <text evidence="2">The sequence shown here is derived from an EMBL/GenBank/DDBJ whole genome shotgun (WGS) entry which is preliminary data.</text>
</comment>
<feature type="region of interest" description="Disordered" evidence="1">
    <location>
        <begin position="16"/>
        <end position="44"/>
    </location>
</feature>
<feature type="compositionally biased region" description="Polar residues" evidence="1">
    <location>
        <begin position="105"/>
        <end position="119"/>
    </location>
</feature>
<feature type="compositionally biased region" description="Gly residues" evidence="1">
    <location>
        <begin position="30"/>
        <end position="42"/>
    </location>
</feature>
<dbReference type="AlphaFoldDB" id="A0A1M2V523"/>
<gene>
    <name evidence="2" type="ORF">TRAPUB_6704</name>
</gene>
<evidence type="ECO:0000313" key="3">
    <source>
        <dbReference type="Proteomes" id="UP000184267"/>
    </source>
</evidence>
<protein>
    <submittedName>
        <fullName evidence="2">Uncharacterized protein</fullName>
    </submittedName>
</protein>
<sequence>MKADCSAAQAKFCFAGTAPGLEDPGSAAPGQGGKDAGGGCGDGVRAEARVVDGLEERARVGSLSPGISSTLVSSSSLSPCPPSSDRPPPPLSPCTAHDDPPRFATTRQVAPSSSVAGLN</sequence>
<feature type="compositionally biased region" description="Low complexity" evidence="1">
    <location>
        <begin position="62"/>
        <end position="78"/>
    </location>
</feature>
<feature type="compositionally biased region" description="Pro residues" evidence="1">
    <location>
        <begin position="79"/>
        <end position="92"/>
    </location>
</feature>
<organism evidence="2 3">
    <name type="scientific">Trametes pubescens</name>
    <name type="common">White-rot fungus</name>
    <dbReference type="NCBI Taxonomy" id="154538"/>
    <lineage>
        <taxon>Eukaryota</taxon>
        <taxon>Fungi</taxon>
        <taxon>Dikarya</taxon>
        <taxon>Basidiomycota</taxon>
        <taxon>Agaricomycotina</taxon>
        <taxon>Agaricomycetes</taxon>
        <taxon>Polyporales</taxon>
        <taxon>Polyporaceae</taxon>
        <taxon>Trametes</taxon>
    </lineage>
</organism>
<evidence type="ECO:0000313" key="2">
    <source>
        <dbReference type="EMBL" id="OJT02710.1"/>
    </source>
</evidence>
<evidence type="ECO:0000256" key="1">
    <source>
        <dbReference type="SAM" id="MobiDB-lite"/>
    </source>
</evidence>
<name>A0A1M2V523_TRAPU</name>
<dbReference type="Proteomes" id="UP000184267">
    <property type="component" value="Unassembled WGS sequence"/>
</dbReference>